<dbReference type="AlphaFoldDB" id="A0A2P2P1N5"/>
<evidence type="ECO:0000313" key="1">
    <source>
        <dbReference type="EMBL" id="MBX48654.1"/>
    </source>
</evidence>
<dbReference type="EMBL" id="GGEC01068170">
    <property type="protein sequence ID" value="MBX48654.1"/>
    <property type="molecule type" value="Transcribed_RNA"/>
</dbReference>
<name>A0A2P2P1N5_RHIMU</name>
<sequence length="74" mass="8884">MQIFVPESHNCFCHQASDENNEMKFFSSSIKRSFFVKRLDCMENDELEGELSQCHLTDSAIPWKLLYFEMWWTP</sequence>
<protein>
    <submittedName>
        <fullName evidence="1">Uncharacterized protein</fullName>
    </submittedName>
</protein>
<reference evidence="1" key="1">
    <citation type="submission" date="2018-02" db="EMBL/GenBank/DDBJ databases">
        <title>Rhizophora mucronata_Transcriptome.</title>
        <authorList>
            <person name="Meera S.P."/>
            <person name="Sreeshan A."/>
            <person name="Augustine A."/>
        </authorList>
    </citation>
    <scope>NUCLEOTIDE SEQUENCE</scope>
    <source>
        <tissue evidence="1">Leaf</tissue>
    </source>
</reference>
<organism evidence="1">
    <name type="scientific">Rhizophora mucronata</name>
    <name type="common">Asiatic mangrove</name>
    <dbReference type="NCBI Taxonomy" id="61149"/>
    <lineage>
        <taxon>Eukaryota</taxon>
        <taxon>Viridiplantae</taxon>
        <taxon>Streptophyta</taxon>
        <taxon>Embryophyta</taxon>
        <taxon>Tracheophyta</taxon>
        <taxon>Spermatophyta</taxon>
        <taxon>Magnoliopsida</taxon>
        <taxon>eudicotyledons</taxon>
        <taxon>Gunneridae</taxon>
        <taxon>Pentapetalae</taxon>
        <taxon>rosids</taxon>
        <taxon>fabids</taxon>
        <taxon>Malpighiales</taxon>
        <taxon>Rhizophoraceae</taxon>
        <taxon>Rhizophora</taxon>
    </lineage>
</organism>
<proteinExistence type="predicted"/>
<accession>A0A2P2P1N5</accession>